<evidence type="ECO:0000256" key="1">
    <source>
        <dbReference type="SAM" id="SignalP"/>
    </source>
</evidence>
<evidence type="ECO:0000313" key="2">
    <source>
        <dbReference type="EMBL" id="NIZ61446.1"/>
    </source>
</evidence>
<keyword evidence="1" id="KW-0732">Signal</keyword>
<gene>
    <name evidence="2" type="ORF">DL239_10705</name>
</gene>
<protein>
    <recommendedName>
        <fullName evidence="4">DUF4440 domain-containing protein</fullName>
    </recommendedName>
</protein>
<name>A0ABX0W7N0_9RHOB</name>
<organism evidence="2 3">
    <name type="scientific">Parasedimentitalea denitrificans</name>
    <dbReference type="NCBI Taxonomy" id="2211118"/>
    <lineage>
        <taxon>Bacteria</taxon>
        <taxon>Pseudomonadati</taxon>
        <taxon>Pseudomonadota</taxon>
        <taxon>Alphaproteobacteria</taxon>
        <taxon>Rhodobacterales</taxon>
        <taxon>Paracoccaceae</taxon>
        <taxon>Parasedimentitalea</taxon>
    </lineage>
</organism>
<feature type="chain" id="PRO_5045421551" description="DUF4440 domain-containing protein" evidence="1">
    <location>
        <begin position="19"/>
        <end position="164"/>
    </location>
</feature>
<dbReference type="EMBL" id="QHLQ01000009">
    <property type="protein sequence ID" value="NIZ61446.1"/>
    <property type="molecule type" value="Genomic_DNA"/>
</dbReference>
<keyword evidence="3" id="KW-1185">Reference proteome</keyword>
<feature type="signal peptide" evidence="1">
    <location>
        <begin position="1"/>
        <end position="18"/>
    </location>
</feature>
<sequence>MKLGLVLAAVLVAVPLAAQEMSKSKKGGAKVLEKHQAVPAWYEPERGTPERKALMNALRPLAEADLGDPVEFVVHDLRVSGDRAFASVQPQRPGGREIDLEKTPGYIRGDFSYDMMDGTHMQALYVRSGDTWVVMEHSIGAMDVWYAGEPFCSSWGPVIAEFCY</sequence>
<dbReference type="Proteomes" id="UP001429564">
    <property type="component" value="Unassembled WGS sequence"/>
</dbReference>
<evidence type="ECO:0008006" key="4">
    <source>
        <dbReference type="Google" id="ProtNLM"/>
    </source>
</evidence>
<evidence type="ECO:0000313" key="3">
    <source>
        <dbReference type="Proteomes" id="UP001429564"/>
    </source>
</evidence>
<reference evidence="2 3" key="1">
    <citation type="submission" date="2018-05" db="EMBL/GenBank/DDBJ databases">
        <authorList>
            <person name="Zhang Y.-J."/>
        </authorList>
    </citation>
    <scope>NUCLEOTIDE SEQUENCE [LARGE SCALE GENOMIC DNA]</scope>
    <source>
        <strain evidence="2 3">CY04</strain>
    </source>
</reference>
<accession>A0ABX0W7N0</accession>
<proteinExistence type="predicted"/>
<comment type="caution">
    <text evidence="2">The sequence shown here is derived from an EMBL/GenBank/DDBJ whole genome shotgun (WGS) entry which is preliminary data.</text>
</comment>
<dbReference type="RefSeq" id="WP_167684089.1">
    <property type="nucleotide sequence ID" value="NZ_QHLQ01000009.1"/>
</dbReference>